<evidence type="ECO:0008006" key="3">
    <source>
        <dbReference type="Google" id="ProtNLM"/>
    </source>
</evidence>
<evidence type="ECO:0000313" key="2">
    <source>
        <dbReference type="Proteomes" id="UP000322454"/>
    </source>
</evidence>
<dbReference type="Proteomes" id="UP000322454">
    <property type="component" value="Unassembled WGS sequence"/>
</dbReference>
<proteinExistence type="predicted"/>
<dbReference type="Gene3D" id="1.20.120.330">
    <property type="entry name" value="Nucleotidyltransferases domain 2"/>
    <property type="match status" value="1"/>
</dbReference>
<dbReference type="Pfam" id="PF05942">
    <property type="entry name" value="PaREP1"/>
    <property type="match status" value="1"/>
</dbReference>
<protein>
    <recommendedName>
        <fullName evidence="3">HEPN domain-containing protein</fullName>
    </recommendedName>
</protein>
<accession>A0A520XGN5</accession>
<name>A0A520XGN5_9DELT</name>
<evidence type="ECO:0000313" key="1">
    <source>
        <dbReference type="EMBL" id="RZV40255.1"/>
    </source>
</evidence>
<dbReference type="EMBL" id="SHMQ01000002">
    <property type="protein sequence ID" value="RZV40255.1"/>
    <property type="molecule type" value="Genomic_DNA"/>
</dbReference>
<comment type="caution">
    <text evidence="1">The sequence shown here is derived from an EMBL/GenBank/DDBJ whole genome shotgun (WGS) entry which is preliminary data.</text>
</comment>
<dbReference type="AlphaFoldDB" id="A0A520XGN5"/>
<reference evidence="1 2" key="1">
    <citation type="submission" date="2019-01" db="EMBL/GenBank/DDBJ databases">
        <title>Insights into ecological role of a new deltaproteobacterial order Candidatus Sinidesulfobacterales (Sva0485) by metagenomics and metatranscriptomics.</title>
        <authorList>
            <person name="Tan S."/>
            <person name="Liu J."/>
            <person name="Fang Y."/>
            <person name="Hedlund B."/>
            <person name="Lian Z.-H."/>
            <person name="Huang L.-Y."/>
            <person name="Li J.-T."/>
            <person name="Huang L.-N."/>
            <person name="Li W.-J."/>
            <person name="Jiang H.-C."/>
            <person name="Dong H.-L."/>
            <person name="Shu W.-S."/>
        </authorList>
    </citation>
    <scope>NUCLEOTIDE SEQUENCE [LARGE SCALE GENOMIC DNA]</scope>
    <source>
        <strain evidence="1">AP4</strain>
    </source>
</reference>
<organism evidence="1 2">
    <name type="scientific">Candidatus Acidulodesulfobacterium acidiphilum</name>
    <dbReference type="NCBI Taxonomy" id="2597224"/>
    <lineage>
        <taxon>Bacteria</taxon>
        <taxon>Deltaproteobacteria</taxon>
        <taxon>Candidatus Acidulodesulfobacterales</taxon>
        <taxon>Candidatus Acidulodesulfobacterium</taxon>
    </lineage>
</organism>
<dbReference type="PANTHER" id="PTHR34237:SF4">
    <property type="entry name" value="PAREP1 FAMILY PROTEIN"/>
    <property type="match status" value="1"/>
</dbReference>
<dbReference type="PANTHER" id="PTHR34237">
    <property type="entry name" value="PAREP8-RELATED"/>
    <property type="match status" value="1"/>
</dbReference>
<gene>
    <name evidence="1" type="ORF">EVJ48_01815</name>
</gene>
<sequence>MGRDDTTEAIEKIGKYKHRAEKLFENAKIFLDKGEYEKTGEFLWGALAAYINAIVFLRTGEAKYSHNKLVTAGENIAKATKDADLLKAIRQTGQKLHANYYHGFLILEDFKDMFPEIENAIEKLDNILFNELK</sequence>
<dbReference type="InterPro" id="IPR010268">
    <property type="entry name" value="PaREP1"/>
</dbReference>